<sequence>MTFDPALFGQSMGELIKAAVEPLKAEIQSLHQELGEAKSVNADLRQMIESMPKPENGKDADEAAIEARVKAGLVGWQAEVLAGIEVPELPDIKGMVDSAVAEAVKSIPAPQDGKSITLDDIAPLISSAIDDLRDQAEEVMKEMEGATDSARRAIQAAEQKAESLRQPEDGKSVTMEDVRPMIEDQIKQAVAAIPTPKDGVGLAGMLIDRDGNLLATMTNGEVKNLGPVEGKDGASLESLDIEYDAQEHEIILRASAAGKTKELRYPAGGIRHKGYWRDGFRAKAGESWTHDGSSWVAMKDTEDKPSTHSPDWVMSARKGRDGEDGKRVVVQADPGPIKVGGDDTD</sequence>
<feature type="compositionally biased region" description="Basic and acidic residues" evidence="2">
    <location>
        <begin position="318"/>
        <end position="327"/>
    </location>
</feature>
<accession>A0AB39ESH3</accession>
<evidence type="ECO:0008006" key="4">
    <source>
        <dbReference type="Google" id="ProtNLM"/>
    </source>
</evidence>
<proteinExistence type="predicted"/>
<dbReference type="EMBL" id="CP158262">
    <property type="protein sequence ID" value="XDJ68739.1"/>
    <property type="molecule type" value="Genomic_DNA"/>
</dbReference>
<evidence type="ECO:0000256" key="1">
    <source>
        <dbReference type="SAM" id="Coils"/>
    </source>
</evidence>
<keyword evidence="1" id="KW-0175">Coiled coil</keyword>
<organism evidence="3">
    <name type="scientific">Castellaniella ginsengisoli</name>
    <dbReference type="NCBI Taxonomy" id="546114"/>
    <lineage>
        <taxon>Bacteria</taxon>
        <taxon>Pseudomonadati</taxon>
        <taxon>Pseudomonadota</taxon>
        <taxon>Betaproteobacteria</taxon>
        <taxon>Burkholderiales</taxon>
        <taxon>Alcaligenaceae</taxon>
        <taxon>Castellaniella</taxon>
    </lineage>
</organism>
<name>A0AB39ESH3_9BURK</name>
<protein>
    <recommendedName>
        <fullName evidence="4">Phage portal protein</fullName>
    </recommendedName>
</protein>
<evidence type="ECO:0000313" key="3">
    <source>
        <dbReference type="EMBL" id="XDJ68739.1"/>
    </source>
</evidence>
<dbReference type="RefSeq" id="WP_368655399.1">
    <property type="nucleotide sequence ID" value="NZ_CP158262.1"/>
</dbReference>
<reference evidence="3" key="1">
    <citation type="submission" date="2024-05" db="EMBL/GenBank/DDBJ databases">
        <authorList>
            <person name="Luo Y.-C."/>
            <person name="Nicholds J."/>
            <person name="Mortimer T."/>
            <person name="Maboni G."/>
        </authorList>
    </citation>
    <scope>NUCLEOTIDE SEQUENCE</scope>
    <source>
        <strain evidence="3">144863</strain>
    </source>
</reference>
<evidence type="ECO:0000256" key="2">
    <source>
        <dbReference type="SAM" id="MobiDB-lite"/>
    </source>
</evidence>
<feature type="coiled-coil region" evidence="1">
    <location>
        <begin position="129"/>
        <end position="160"/>
    </location>
</feature>
<feature type="region of interest" description="Disordered" evidence="2">
    <location>
        <begin position="299"/>
        <end position="345"/>
    </location>
</feature>
<dbReference type="AlphaFoldDB" id="A0AB39ESH3"/>
<gene>
    <name evidence="3" type="ORF">ABRY94_11750</name>
</gene>